<reference evidence="3" key="1">
    <citation type="submission" date="2018-05" db="EMBL/GenBank/DDBJ databases">
        <authorList>
            <person name="Lanie J.A."/>
            <person name="Ng W.-L."/>
            <person name="Kazmierczak K.M."/>
            <person name="Andrzejewski T.M."/>
            <person name="Davidsen T.M."/>
            <person name="Wayne K.J."/>
            <person name="Tettelin H."/>
            <person name="Glass J.I."/>
            <person name="Rusch D."/>
            <person name="Podicherti R."/>
            <person name="Tsui H.-C.T."/>
            <person name="Winkler M.E."/>
        </authorList>
    </citation>
    <scope>NUCLEOTIDE SEQUENCE</scope>
</reference>
<evidence type="ECO:0000259" key="2">
    <source>
        <dbReference type="Pfam" id="PF00296"/>
    </source>
</evidence>
<dbReference type="PANTHER" id="PTHR43244:SF2">
    <property type="entry name" value="CONSERVED HYPOTHETICAL ALANINE AND PROLINE-RICH PROTEIN"/>
    <property type="match status" value="1"/>
</dbReference>
<dbReference type="PANTHER" id="PTHR43244">
    <property type="match status" value="1"/>
</dbReference>
<evidence type="ECO:0000256" key="1">
    <source>
        <dbReference type="SAM" id="Phobius"/>
    </source>
</evidence>
<dbReference type="InterPro" id="IPR011251">
    <property type="entry name" value="Luciferase-like_dom"/>
</dbReference>
<sequence>MTEMGNSAQETTSDHLGLPTLGKVGAWSGRLQHRPTSQAIDVVNELEELGYRSIWFPESPFGKDALTFSAVLLGASTTITVATGIAIVWARDPAAMTNAARTLGDAHPGRFLLGIGISHESSAVARGHNYQQPVDTMRRYLHDMHNTHFDGHGPEWTPPVVVAALGPRMLRLAAELSDGAHPFLATPEHTNNARETLGTDKLLAVEQGVIVGIPEQAHAVARD</sequence>
<dbReference type="Pfam" id="PF00296">
    <property type="entry name" value="Bac_luciferase"/>
    <property type="match status" value="1"/>
</dbReference>
<dbReference type="EMBL" id="UINC01132768">
    <property type="protein sequence ID" value="SVD15287.1"/>
    <property type="molecule type" value="Genomic_DNA"/>
</dbReference>
<dbReference type="Gene3D" id="3.20.20.30">
    <property type="entry name" value="Luciferase-like domain"/>
    <property type="match status" value="1"/>
</dbReference>
<dbReference type="InterPro" id="IPR050564">
    <property type="entry name" value="F420-G6PD/mer"/>
</dbReference>
<dbReference type="InterPro" id="IPR036661">
    <property type="entry name" value="Luciferase-like_sf"/>
</dbReference>
<accession>A0A382T1E0</accession>
<keyword evidence="1" id="KW-1133">Transmembrane helix</keyword>
<keyword evidence="1" id="KW-0472">Membrane</keyword>
<dbReference type="AlphaFoldDB" id="A0A382T1E0"/>
<evidence type="ECO:0000313" key="3">
    <source>
        <dbReference type="EMBL" id="SVD15287.1"/>
    </source>
</evidence>
<dbReference type="GO" id="GO:0016705">
    <property type="term" value="F:oxidoreductase activity, acting on paired donors, with incorporation or reduction of molecular oxygen"/>
    <property type="evidence" value="ECO:0007669"/>
    <property type="project" value="InterPro"/>
</dbReference>
<feature type="domain" description="Luciferase-like" evidence="2">
    <location>
        <begin position="21"/>
        <end position="195"/>
    </location>
</feature>
<feature type="transmembrane region" description="Helical" evidence="1">
    <location>
        <begin position="65"/>
        <end position="90"/>
    </location>
</feature>
<name>A0A382T1E0_9ZZZZ</name>
<gene>
    <name evidence="3" type="ORF">METZ01_LOCUS368141</name>
</gene>
<keyword evidence="1" id="KW-0812">Transmembrane</keyword>
<protein>
    <recommendedName>
        <fullName evidence="2">Luciferase-like domain-containing protein</fullName>
    </recommendedName>
</protein>
<feature type="non-terminal residue" evidence="3">
    <location>
        <position position="223"/>
    </location>
</feature>
<dbReference type="SUPFAM" id="SSF51679">
    <property type="entry name" value="Bacterial luciferase-like"/>
    <property type="match status" value="1"/>
</dbReference>
<organism evidence="3">
    <name type="scientific">marine metagenome</name>
    <dbReference type="NCBI Taxonomy" id="408172"/>
    <lineage>
        <taxon>unclassified sequences</taxon>
        <taxon>metagenomes</taxon>
        <taxon>ecological metagenomes</taxon>
    </lineage>
</organism>
<proteinExistence type="predicted"/>